<proteinExistence type="predicted"/>
<dbReference type="InterPro" id="IPR017451">
    <property type="entry name" value="F-box-assoc_interact_dom"/>
</dbReference>
<keyword evidence="3" id="KW-1185">Reference proteome</keyword>
<dbReference type="AlphaFoldDB" id="A0ABD1TPN8"/>
<dbReference type="Gene3D" id="1.20.1280.50">
    <property type="match status" value="1"/>
</dbReference>
<reference evidence="3" key="1">
    <citation type="submission" date="2024-07" db="EMBL/GenBank/DDBJ databases">
        <title>Two chromosome-level genome assemblies of Korean endemic species Abeliophyllum distichum and Forsythia ovata (Oleaceae).</title>
        <authorList>
            <person name="Jang H."/>
        </authorList>
    </citation>
    <scope>NUCLEOTIDE SEQUENCE [LARGE SCALE GENOMIC DNA]</scope>
</reference>
<sequence>MDNYGHISQDMIIEILSRLPMKSLLRCKCVCNSWRSIITSRSFIYEHFNMALADIKNANLLISLYDLDTQEDVFYLFTNDELKAPTNLRIRTSRHRYLNIMGPCHGLFCLYDSEKLCLWNPATREIKDIPESPIPLPSKLDCRCEVLFGFGFDWKTIDYKVVKLLRKDCVDRHNNYSVEVYTLRTNSWRIIDVVVPAYIICYFCTYDISAYMNGTYYWYAETVIVCFDMSNEQFGMICLPKIDFPLVKENYRSRNLISSSCFTECNGSLAVIFYLQYGSKIWSELWTMNGHGMAVTWTKQFTVGWLEGRLMPNPIGTFKNNKVLFVRMDSKCAITPYDHETRSLQIPLPVDSEIKIKCRGWNTFAVLYTESLISIGDV</sequence>
<dbReference type="InterPro" id="IPR001810">
    <property type="entry name" value="F-box_dom"/>
</dbReference>
<dbReference type="InterPro" id="IPR006527">
    <property type="entry name" value="F-box-assoc_dom_typ1"/>
</dbReference>
<dbReference type="Pfam" id="PF07734">
    <property type="entry name" value="FBA_1"/>
    <property type="match status" value="1"/>
</dbReference>
<dbReference type="EMBL" id="JBFOLJ010000008">
    <property type="protein sequence ID" value="KAL2514710.1"/>
    <property type="molecule type" value="Genomic_DNA"/>
</dbReference>
<dbReference type="PROSITE" id="PS50181">
    <property type="entry name" value="FBOX"/>
    <property type="match status" value="1"/>
</dbReference>
<protein>
    <submittedName>
        <fullName evidence="2">F-box protein CPR30</fullName>
    </submittedName>
</protein>
<dbReference type="Pfam" id="PF00646">
    <property type="entry name" value="F-box"/>
    <property type="match status" value="1"/>
</dbReference>
<dbReference type="InterPro" id="IPR050796">
    <property type="entry name" value="SCF_F-box_component"/>
</dbReference>
<dbReference type="PANTHER" id="PTHR31672">
    <property type="entry name" value="BNACNNG10540D PROTEIN"/>
    <property type="match status" value="1"/>
</dbReference>
<feature type="domain" description="F-box" evidence="1">
    <location>
        <begin position="1"/>
        <end position="48"/>
    </location>
</feature>
<dbReference type="PANTHER" id="PTHR31672:SF10">
    <property type="entry name" value="F-BOX DOMAIN-CONTAINING PROTEIN"/>
    <property type="match status" value="1"/>
</dbReference>
<name>A0ABD1TPN8_9LAMI</name>
<dbReference type="CDD" id="cd22157">
    <property type="entry name" value="F-box_AtFBW1-like"/>
    <property type="match status" value="1"/>
</dbReference>
<dbReference type="SMART" id="SM00256">
    <property type="entry name" value="FBOX"/>
    <property type="match status" value="1"/>
</dbReference>
<organism evidence="2 3">
    <name type="scientific">Forsythia ovata</name>
    <dbReference type="NCBI Taxonomy" id="205694"/>
    <lineage>
        <taxon>Eukaryota</taxon>
        <taxon>Viridiplantae</taxon>
        <taxon>Streptophyta</taxon>
        <taxon>Embryophyta</taxon>
        <taxon>Tracheophyta</taxon>
        <taxon>Spermatophyta</taxon>
        <taxon>Magnoliopsida</taxon>
        <taxon>eudicotyledons</taxon>
        <taxon>Gunneridae</taxon>
        <taxon>Pentapetalae</taxon>
        <taxon>asterids</taxon>
        <taxon>lamiids</taxon>
        <taxon>Lamiales</taxon>
        <taxon>Oleaceae</taxon>
        <taxon>Forsythieae</taxon>
        <taxon>Forsythia</taxon>
    </lineage>
</organism>
<dbReference type="NCBIfam" id="TIGR01640">
    <property type="entry name" value="F_box_assoc_1"/>
    <property type="match status" value="1"/>
</dbReference>
<gene>
    <name evidence="2" type="ORF">Fot_28681</name>
</gene>
<dbReference type="InterPro" id="IPR036047">
    <property type="entry name" value="F-box-like_dom_sf"/>
</dbReference>
<evidence type="ECO:0000313" key="2">
    <source>
        <dbReference type="EMBL" id="KAL2514710.1"/>
    </source>
</evidence>
<dbReference type="SUPFAM" id="SSF81383">
    <property type="entry name" value="F-box domain"/>
    <property type="match status" value="1"/>
</dbReference>
<evidence type="ECO:0000313" key="3">
    <source>
        <dbReference type="Proteomes" id="UP001604277"/>
    </source>
</evidence>
<accession>A0ABD1TPN8</accession>
<dbReference type="Proteomes" id="UP001604277">
    <property type="component" value="Unassembled WGS sequence"/>
</dbReference>
<evidence type="ECO:0000259" key="1">
    <source>
        <dbReference type="PROSITE" id="PS50181"/>
    </source>
</evidence>
<comment type="caution">
    <text evidence="2">The sequence shown here is derived from an EMBL/GenBank/DDBJ whole genome shotgun (WGS) entry which is preliminary data.</text>
</comment>